<gene>
    <name evidence="1" type="ORF">EDD27_5400</name>
</gene>
<dbReference type="EMBL" id="SAUN01000001">
    <property type="protein sequence ID" value="RVX42742.1"/>
    <property type="molecule type" value="Genomic_DNA"/>
</dbReference>
<evidence type="ECO:0008006" key="3">
    <source>
        <dbReference type="Google" id="ProtNLM"/>
    </source>
</evidence>
<sequence>MPPQGDREFTDSYTSYRYGAPTPQALFSPIVKPLKIAALACALLTPLTVTAAAHASAYPVKNPVLVKNALYQAGPLPTTTCNDLPDEPMTPAEARTYINEALRCLENTWGQHLKKAGLPYEPVKVRYVTRLPKNYCASEDGETIQPSTVWYCDWDRTLSFKIGKYWLLGPITGLDLFNTIAVTYGYHVQKQAGLYDAGEDLRAGSKAEHLEQGRRMYQQVECLGAAFTKSVWPLPGKTARDWERVASSFYRDSAEYGKAANRKRWVKAGFRTADPASCNTWAAASSKVS</sequence>
<comment type="caution">
    <text evidence="1">The sequence shown here is derived from an EMBL/GenBank/DDBJ whole genome shotgun (WGS) entry which is preliminary data.</text>
</comment>
<protein>
    <recommendedName>
        <fullName evidence="3">Metalloprotease</fullName>
    </recommendedName>
</protein>
<dbReference type="AlphaFoldDB" id="A0A438MAI6"/>
<reference evidence="1 2" key="1">
    <citation type="submission" date="2019-01" db="EMBL/GenBank/DDBJ databases">
        <title>Sequencing the genomes of 1000 actinobacteria strains.</title>
        <authorList>
            <person name="Klenk H.-P."/>
        </authorList>
    </citation>
    <scope>NUCLEOTIDE SEQUENCE [LARGE SCALE GENOMIC DNA]</scope>
    <source>
        <strain evidence="1 2">DSM 43925</strain>
    </source>
</reference>
<proteinExistence type="predicted"/>
<evidence type="ECO:0000313" key="1">
    <source>
        <dbReference type="EMBL" id="RVX42742.1"/>
    </source>
</evidence>
<organism evidence="1 2">
    <name type="scientific">Nonomuraea polychroma</name>
    <dbReference type="NCBI Taxonomy" id="46176"/>
    <lineage>
        <taxon>Bacteria</taxon>
        <taxon>Bacillati</taxon>
        <taxon>Actinomycetota</taxon>
        <taxon>Actinomycetes</taxon>
        <taxon>Streptosporangiales</taxon>
        <taxon>Streptosporangiaceae</taxon>
        <taxon>Nonomuraea</taxon>
    </lineage>
</organism>
<keyword evidence="2" id="KW-1185">Reference proteome</keyword>
<accession>A0A438MAI6</accession>
<dbReference type="Proteomes" id="UP000284824">
    <property type="component" value="Unassembled WGS sequence"/>
</dbReference>
<name>A0A438MAI6_9ACTN</name>
<evidence type="ECO:0000313" key="2">
    <source>
        <dbReference type="Proteomes" id="UP000284824"/>
    </source>
</evidence>